<organism evidence="3 4">
    <name type="scientific">Mycolicibacterium chubuense</name>
    <name type="common">Mycobacterium chubuense</name>
    <dbReference type="NCBI Taxonomy" id="1800"/>
    <lineage>
        <taxon>Bacteria</taxon>
        <taxon>Bacillati</taxon>
        <taxon>Actinomycetota</taxon>
        <taxon>Actinomycetes</taxon>
        <taxon>Mycobacteriales</taxon>
        <taxon>Mycobacteriaceae</taxon>
        <taxon>Mycolicibacterium</taxon>
    </lineage>
</organism>
<comment type="caution">
    <text evidence="3">The sequence shown here is derived from an EMBL/GenBank/DDBJ whole genome shotgun (WGS) entry which is preliminary data.</text>
</comment>
<feature type="transmembrane region" description="Helical" evidence="2">
    <location>
        <begin position="150"/>
        <end position="169"/>
    </location>
</feature>
<proteinExistence type="predicted"/>
<feature type="transmembrane region" description="Helical" evidence="2">
    <location>
        <begin position="87"/>
        <end position="109"/>
    </location>
</feature>
<feature type="transmembrane region" description="Helical" evidence="2">
    <location>
        <begin position="121"/>
        <end position="143"/>
    </location>
</feature>
<evidence type="ECO:0000256" key="1">
    <source>
        <dbReference type="SAM" id="MobiDB-lite"/>
    </source>
</evidence>
<dbReference type="EMBL" id="JYNX01000058">
    <property type="protein sequence ID" value="KMO74002.1"/>
    <property type="molecule type" value="Genomic_DNA"/>
</dbReference>
<dbReference type="Proteomes" id="UP000036176">
    <property type="component" value="Unassembled WGS sequence"/>
</dbReference>
<reference evidence="3 4" key="1">
    <citation type="journal article" date="2015" name="Genome Biol. Evol.">
        <title>Characterization of Three Mycobacterium spp. with Potential Use in Bioremediation by Genome Sequencing and Comparative Genomics.</title>
        <authorList>
            <person name="Das S."/>
            <person name="Pettersson B.M."/>
            <person name="Behra P.R."/>
            <person name="Ramesh M."/>
            <person name="Dasgupta S."/>
            <person name="Bhattacharya A."/>
            <person name="Kirsebom L.A."/>
        </authorList>
    </citation>
    <scope>NUCLEOTIDE SEQUENCE [LARGE SCALE GENOMIC DNA]</scope>
    <source>
        <strain evidence="3 4">DSM 44219</strain>
    </source>
</reference>
<keyword evidence="2" id="KW-0812">Transmembrane</keyword>
<name>A0A0J6VX85_MYCCU</name>
<dbReference type="PATRIC" id="fig|1800.3.peg.4083"/>
<dbReference type="OrthoDB" id="4640675at2"/>
<keyword evidence="2" id="KW-0472">Membrane</keyword>
<accession>A0A0J6VX85</accession>
<feature type="region of interest" description="Disordered" evidence="1">
    <location>
        <begin position="1"/>
        <end position="83"/>
    </location>
</feature>
<evidence type="ECO:0000313" key="3">
    <source>
        <dbReference type="EMBL" id="KMO74002.1"/>
    </source>
</evidence>
<evidence type="ECO:0000256" key="2">
    <source>
        <dbReference type="SAM" id="Phobius"/>
    </source>
</evidence>
<protein>
    <submittedName>
        <fullName evidence="3">Uncharacterized protein</fullName>
    </submittedName>
</protein>
<keyword evidence="2" id="KW-1133">Transmembrane helix</keyword>
<keyword evidence="4" id="KW-1185">Reference proteome</keyword>
<sequence>MASDPTDSPDSDDTRILRRAPLNTGSQPLTAGSQPLQSPAEPQTSIIRRHPTGEFPAADEPVTGYLPRAQPVAVGPPRSSRGHPRTAIATAVVSILSGWATAVIATDLITGWSATDPLFCVAIGFLTAISAAATIGGLIALLLRRRMGRLLVVVGAVVALLIFAGLFIAGAALPTLVYAMPVLPLASIVLALLPDTGRWARSG</sequence>
<feature type="transmembrane region" description="Helical" evidence="2">
    <location>
        <begin position="175"/>
        <end position="193"/>
    </location>
</feature>
<gene>
    <name evidence="3" type="ORF">MCHUDSM44219_04057</name>
</gene>
<evidence type="ECO:0000313" key="4">
    <source>
        <dbReference type="Proteomes" id="UP000036176"/>
    </source>
</evidence>
<feature type="compositionally biased region" description="Polar residues" evidence="1">
    <location>
        <begin position="23"/>
        <end position="46"/>
    </location>
</feature>
<dbReference type="AlphaFoldDB" id="A0A0J6VX85"/>
<dbReference type="RefSeq" id="WP_048419949.1">
    <property type="nucleotide sequence ID" value="NZ_JYNX01000058.1"/>
</dbReference>